<dbReference type="EMBL" id="RQTK01000170">
    <property type="protein sequence ID" value="RUS85436.1"/>
    <property type="molecule type" value="Genomic_DNA"/>
</dbReference>
<gene>
    <name evidence="2" type="ORF">EGW08_006827</name>
</gene>
<feature type="region of interest" description="Disordered" evidence="1">
    <location>
        <begin position="1"/>
        <end position="26"/>
    </location>
</feature>
<organism evidence="2 3">
    <name type="scientific">Elysia chlorotica</name>
    <name type="common">Eastern emerald elysia</name>
    <name type="synonym">Sea slug</name>
    <dbReference type="NCBI Taxonomy" id="188477"/>
    <lineage>
        <taxon>Eukaryota</taxon>
        <taxon>Metazoa</taxon>
        <taxon>Spiralia</taxon>
        <taxon>Lophotrochozoa</taxon>
        <taxon>Mollusca</taxon>
        <taxon>Gastropoda</taxon>
        <taxon>Heterobranchia</taxon>
        <taxon>Euthyneura</taxon>
        <taxon>Panpulmonata</taxon>
        <taxon>Sacoglossa</taxon>
        <taxon>Placobranchoidea</taxon>
        <taxon>Plakobranchidae</taxon>
        <taxon>Elysia</taxon>
    </lineage>
</organism>
<evidence type="ECO:0000313" key="3">
    <source>
        <dbReference type="Proteomes" id="UP000271974"/>
    </source>
</evidence>
<dbReference type="Proteomes" id="UP000271974">
    <property type="component" value="Unassembled WGS sequence"/>
</dbReference>
<evidence type="ECO:0000313" key="2">
    <source>
        <dbReference type="EMBL" id="RUS85436.1"/>
    </source>
</evidence>
<feature type="non-terminal residue" evidence="2">
    <location>
        <position position="1"/>
    </location>
</feature>
<proteinExistence type="predicted"/>
<reference evidence="2 3" key="1">
    <citation type="submission" date="2019-01" db="EMBL/GenBank/DDBJ databases">
        <title>A draft genome assembly of the solar-powered sea slug Elysia chlorotica.</title>
        <authorList>
            <person name="Cai H."/>
            <person name="Li Q."/>
            <person name="Fang X."/>
            <person name="Li J."/>
            <person name="Curtis N.E."/>
            <person name="Altenburger A."/>
            <person name="Shibata T."/>
            <person name="Feng M."/>
            <person name="Maeda T."/>
            <person name="Schwartz J.A."/>
            <person name="Shigenobu S."/>
            <person name="Lundholm N."/>
            <person name="Nishiyama T."/>
            <person name="Yang H."/>
            <person name="Hasebe M."/>
            <person name="Li S."/>
            <person name="Pierce S.K."/>
            <person name="Wang J."/>
        </authorList>
    </citation>
    <scope>NUCLEOTIDE SEQUENCE [LARGE SCALE GENOMIC DNA]</scope>
    <source>
        <strain evidence="2">EC2010</strain>
        <tissue evidence="2">Whole organism of an adult</tissue>
    </source>
</reference>
<dbReference type="AlphaFoldDB" id="A0A3S1HSU2"/>
<feature type="compositionally biased region" description="Polar residues" evidence="1">
    <location>
        <begin position="69"/>
        <end position="82"/>
    </location>
</feature>
<evidence type="ECO:0000256" key="1">
    <source>
        <dbReference type="SAM" id="MobiDB-lite"/>
    </source>
</evidence>
<sequence length="175" mass="18448">GTHTPNNQLHPVARVTTRRTSSAEDPVRPTFVTVPEAGQRHHGDPPVLVTVRVAMVTDALSMSLRTPQGVQTMDNDASTPTFSAERRDPTQGVCPEPVDTRPPFRPFEATRHIDTTLDPSRGAGNLTAAAACAASLASGVGASRKPRCGCCGKSGRGATAKEILKQCGCSPHRQS</sequence>
<name>A0A3S1HSU2_ELYCH</name>
<protein>
    <submittedName>
        <fullName evidence="2">Uncharacterized protein</fullName>
    </submittedName>
</protein>
<keyword evidence="3" id="KW-1185">Reference proteome</keyword>
<feature type="region of interest" description="Disordered" evidence="1">
    <location>
        <begin position="69"/>
        <end position="106"/>
    </location>
</feature>
<accession>A0A3S1HSU2</accession>
<comment type="caution">
    <text evidence="2">The sequence shown here is derived from an EMBL/GenBank/DDBJ whole genome shotgun (WGS) entry which is preliminary data.</text>
</comment>
<dbReference type="OrthoDB" id="10516874at2759"/>